<evidence type="ECO:0000256" key="2">
    <source>
        <dbReference type="ARBA" id="ARBA00005236"/>
    </source>
</evidence>
<evidence type="ECO:0000259" key="9">
    <source>
        <dbReference type="Pfam" id="PF12704"/>
    </source>
</evidence>
<keyword evidence="3" id="KW-1003">Cell membrane</keyword>
<protein>
    <submittedName>
        <fullName evidence="10">ABC transporter permease</fullName>
    </submittedName>
</protein>
<dbReference type="InterPro" id="IPR003838">
    <property type="entry name" value="ABC3_permease_C"/>
</dbReference>
<proteinExistence type="inferred from homology"/>
<organism evidence="10">
    <name type="scientific">Chlorobaculum parvum</name>
    <dbReference type="NCBI Taxonomy" id="274539"/>
    <lineage>
        <taxon>Bacteria</taxon>
        <taxon>Pseudomonadati</taxon>
        <taxon>Chlorobiota</taxon>
        <taxon>Chlorobiia</taxon>
        <taxon>Chlorobiales</taxon>
        <taxon>Chlorobiaceae</taxon>
        <taxon>Chlorobaculum</taxon>
    </lineage>
</organism>
<feature type="transmembrane region" description="Helical" evidence="7">
    <location>
        <begin position="338"/>
        <end position="371"/>
    </location>
</feature>
<accession>A0A7C5HDT2</accession>
<comment type="subcellular location">
    <subcellularLocation>
        <location evidence="1">Cell membrane</location>
        <topology evidence="1">Multi-pass membrane protein</topology>
    </subcellularLocation>
</comment>
<dbReference type="InterPro" id="IPR051447">
    <property type="entry name" value="Lipoprotein-release_system"/>
</dbReference>
<feature type="transmembrane region" description="Helical" evidence="7">
    <location>
        <begin position="21"/>
        <end position="46"/>
    </location>
</feature>
<dbReference type="AlphaFoldDB" id="A0A7C5HDT2"/>
<dbReference type="Pfam" id="PF02687">
    <property type="entry name" value="FtsX"/>
    <property type="match status" value="1"/>
</dbReference>
<dbReference type="PANTHER" id="PTHR30489">
    <property type="entry name" value="LIPOPROTEIN-RELEASING SYSTEM TRANSMEMBRANE PROTEIN LOLE"/>
    <property type="match status" value="1"/>
</dbReference>
<evidence type="ECO:0000256" key="4">
    <source>
        <dbReference type="ARBA" id="ARBA00022692"/>
    </source>
</evidence>
<name>A0A7C5HDT2_9CHLB</name>
<dbReference type="InterPro" id="IPR025857">
    <property type="entry name" value="MacB_PCD"/>
</dbReference>
<feature type="domain" description="ABC3 transporter permease C-terminal" evidence="8">
    <location>
        <begin position="296"/>
        <end position="418"/>
    </location>
</feature>
<feature type="domain" description="MacB-like periplasmic core" evidence="9">
    <location>
        <begin position="26"/>
        <end position="264"/>
    </location>
</feature>
<dbReference type="Pfam" id="PF12704">
    <property type="entry name" value="MacB_PCD"/>
    <property type="match status" value="1"/>
</dbReference>
<feature type="transmembrane region" description="Helical" evidence="7">
    <location>
        <begin position="295"/>
        <end position="317"/>
    </location>
</feature>
<evidence type="ECO:0000256" key="6">
    <source>
        <dbReference type="ARBA" id="ARBA00023136"/>
    </source>
</evidence>
<evidence type="ECO:0000256" key="5">
    <source>
        <dbReference type="ARBA" id="ARBA00022989"/>
    </source>
</evidence>
<keyword evidence="5 7" id="KW-1133">Transmembrane helix</keyword>
<comment type="similarity">
    <text evidence="2">Belongs to the ABC-4 integral membrane protein family. LolC/E subfamily.</text>
</comment>
<evidence type="ECO:0000256" key="1">
    <source>
        <dbReference type="ARBA" id="ARBA00004651"/>
    </source>
</evidence>
<reference evidence="10" key="1">
    <citation type="journal article" date="2020" name="mSystems">
        <title>Genome- and Community-Level Interaction Insights into Carbon Utilization and Element Cycling Functions of Hydrothermarchaeota in Hydrothermal Sediment.</title>
        <authorList>
            <person name="Zhou Z."/>
            <person name="Liu Y."/>
            <person name="Xu W."/>
            <person name="Pan J."/>
            <person name="Luo Z.H."/>
            <person name="Li M."/>
        </authorList>
    </citation>
    <scope>NUCLEOTIDE SEQUENCE [LARGE SCALE GENOMIC DNA]</scope>
    <source>
        <strain evidence="10">HyVt-633</strain>
    </source>
</reference>
<dbReference type="GO" id="GO:0044874">
    <property type="term" value="P:lipoprotein localization to outer membrane"/>
    <property type="evidence" value="ECO:0007669"/>
    <property type="project" value="TreeGrafter"/>
</dbReference>
<evidence type="ECO:0000256" key="3">
    <source>
        <dbReference type="ARBA" id="ARBA00022475"/>
    </source>
</evidence>
<keyword evidence="4 7" id="KW-0812">Transmembrane</keyword>
<dbReference type="Proteomes" id="UP000886058">
    <property type="component" value="Unassembled WGS sequence"/>
</dbReference>
<sequence>MKAEFYIARRFAFKPRSHSRPTFIVFASALGIAVGTAALILTLSIVNGFSSVIESKLIRFTSHLQVRQPDERLFFETRRDREALNGVSGVAESYPFLEMNVMLKTRNRSSADGGGIAPAQIRGITSKEARKFLGGSGNGLWRALEASEVEHDGALPVLCGRALAERLGVKTGDRLMIVGIDGSADRSALSGVESVVGLLSGLDLQVARVAGIYNTGLTEGFDDLVVFTDLGRLQALYHPSMISGYEANVSDLRNLDAISANVTEALGYPFYAYTVYQRYSNLFEWLKLQKNITPLLIVTITVVAVFNIVSTLLVLIIEKTREIGMLSALGLQPRSISMVFMGQALMIALVGIGTGNLLALGLSLFELHFHLIKLPEESYFVSQVPIQIDPVNYLLVSAAVALLTLLFAFIPSRVAASLRPSTALNV</sequence>
<dbReference type="EMBL" id="DRSQ01000034">
    <property type="protein sequence ID" value="HHE31341.1"/>
    <property type="molecule type" value="Genomic_DNA"/>
</dbReference>
<comment type="caution">
    <text evidence="10">The sequence shown here is derived from an EMBL/GenBank/DDBJ whole genome shotgun (WGS) entry which is preliminary data.</text>
</comment>
<gene>
    <name evidence="10" type="ORF">ENL07_01535</name>
</gene>
<dbReference type="GO" id="GO:0098797">
    <property type="term" value="C:plasma membrane protein complex"/>
    <property type="evidence" value="ECO:0007669"/>
    <property type="project" value="TreeGrafter"/>
</dbReference>
<keyword evidence="6 7" id="KW-0472">Membrane</keyword>
<evidence type="ECO:0000259" key="8">
    <source>
        <dbReference type="Pfam" id="PF02687"/>
    </source>
</evidence>
<feature type="transmembrane region" description="Helical" evidence="7">
    <location>
        <begin position="391"/>
        <end position="410"/>
    </location>
</feature>
<evidence type="ECO:0000256" key="7">
    <source>
        <dbReference type="SAM" id="Phobius"/>
    </source>
</evidence>
<dbReference type="PANTHER" id="PTHR30489:SF0">
    <property type="entry name" value="LIPOPROTEIN-RELEASING SYSTEM TRANSMEMBRANE PROTEIN LOLE"/>
    <property type="match status" value="1"/>
</dbReference>
<evidence type="ECO:0000313" key="10">
    <source>
        <dbReference type="EMBL" id="HHE31341.1"/>
    </source>
</evidence>